<dbReference type="AlphaFoldDB" id="S2E1S1"/>
<dbReference type="PANTHER" id="PTHR36166">
    <property type="entry name" value="CHROMOSOME 9, WHOLE GENOME SHOTGUN SEQUENCE"/>
    <property type="match status" value="1"/>
</dbReference>
<dbReference type="Proteomes" id="UP000006073">
    <property type="component" value="Unassembled WGS sequence"/>
</dbReference>
<dbReference type="Pfam" id="PF10604">
    <property type="entry name" value="Polyketide_cyc2"/>
    <property type="match status" value="1"/>
</dbReference>
<evidence type="ECO:0000313" key="2">
    <source>
        <dbReference type="Proteomes" id="UP000006073"/>
    </source>
</evidence>
<dbReference type="OrthoDB" id="191189at2"/>
<reference evidence="1 2" key="1">
    <citation type="journal article" date="2013" name="Genome Announc.">
        <title>Draft Genome Sequence of Indibacter alkaliphilus Strain LW1T, Isolated from Lonar Lake, a Haloalkaline Lake in the Buldana District of Maharashtra, India.</title>
        <authorList>
            <person name="Singh A."/>
            <person name="Kumar Jangir P."/>
            <person name="Sharma R."/>
            <person name="Singh A."/>
            <person name="Kumar Pinnaka A."/>
            <person name="Shivaji S."/>
        </authorList>
    </citation>
    <scope>NUCLEOTIDE SEQUENCE [LARGE SCALE GENOMIC DNA]</scope>
    <source>
        <strain evidence="2">CCUG 57479 / KCTC 22604 / LW1</strain>
    </source>
</reference>
<dbReference type="RefSeq" id="WP_009032397.1">
    <property type="nucleotide sequence ID" value="NZ_ALWO02000023.1"/>
</dbReference>
<dbReference type="CDD" id="cd07822">
    <property type="entry name" value="SRPBCC_4"/>
    <property type="match status" value="1"/>
</dbReference>
<proteinExistence type="predicted"/>
<accession>S2E1S1</accession>
<name>S2E1S1_INDAL</name>
<dbReference type="EMBL" id="ALWO02000023">
    <property type="protein sequence ID" value="EOZ98416.1"/>
    <property type="molecule type" value="Genomic_DNA"/>
</dbReference>
<dbReference type="eggNOG" id="COG4891">
    <property type="taxonomic scope" value="Bacteria"/>
</dbReference>
<evidence type="ECO:0000313" key="1">
    <source>
        <dbReference type="EMBL" id="EOZ98416.1"/>
    </source>
</evidence>
<comment type="caution">
    <text evidence="1">The sequence shown here is derived from an EMBL/GenBank/DDBJ whole genome shotgun (WGS) entry which is preliminary data.</text>
</comment>
<sequence length="149" mass="16978">MQKEIKTQIHINATPQQVWDVLTDFEKHGQWNPFIRSISGIAKEGNKIKVVLGPQGDKPMTFNPKVLAFKEAQEFRWLGHLFSPGIFDGEHYFELMENVDGSTTFIHGEKFKGMLVGMMAKKLDTAIKQGFEAMNKALKKQAEEYVFAT</sequence>
<dbReference type="Gene3D" id="3.30.530.20">
    <property type="match status" value="1"/>
</dbReference>
<gene>
    <name evidence="1" type="ORF">A33Q_1070</name>
</gene>
<dbReference type="PANTHER" id="PTHR36166:SF1">
    <property type="entry name" value="SRPBCC DOMAIN-CONTAINING PROTEIN"/>
    <property type="match status" value="1"/>
</dbReference>
<protein>
    <recommendedName>
        <fullName evidence="3">Polyketide cyclase / dehydrase and lipid transport</fullName>
    </recommendedName>
</protein>
<organism evidence="1 2">
    <name type="scientific">Indibacter alkaliphilus (strain CCUG 57479 / KCTC 22604 / LW1)</name>
    <dbReference type="NCBI Taxonomy" id="1189612"/>
    <lineage>
        <taxon>Bacteria</taxon>
        <taxon>Pseudomonadati</taxon>
        <taxon>Bacteroidota</taxon>
        <taxon>Cytophagia</taxon>
        <taxon>Cytophagales</taxon>
        <taxon>Cyclobacteriaceae</taxon>
    </lineage>
</organism>
<dbReference type="SUPFAM" id="SSF55961">
    <property type="entry name" value="Bet v1-like"/>
    <property type="match status" value="1"/>
</dbReference>
<evidence type="ECO:0008006" key="3">
    <source>
        <dbReference type="Google" id="ProtNLM"/>
    </source>
</evidence>
<dbReference type="InterPro" id="IPR023393">
    <property type="entry name" value="START-like_dom_sf"/>
</dbReference>
<dbReference type="InterPro" id="IPR019587">
    <property type="entry name" value="Polyketide_cyclase/dehydratase"/>
</dbReference>
<keyword evidence="2" id="KW-1185">Reference proteome</keyword>